<dbReference type="Proteomes" id="UP000249746">
    <property type="component" value="Unassembled WGS sequence"/>
</dbReference>
<accession>A0A2W6MV52</accession>
<proteinExistence type="inferred from homology"/>
<protein>
    <submittedName>
        <fullName evidence="8">QacE family quaternary ammonium compound efflux SMR transporter</fullName>
    </submittedName>
</protein>
<evidence type="ECO:0000256" key="4">
    <source>
        <dbReference type="ARBA" id="ARBA00022989"/>
    </source>
</evidence>
<dbReference type="SUPFAM" id="SSF103481">
    <property type="entry name" value="Multidrug resistance efflux transporter EmrE"/>
    <property type="match status" value="1"/>
</dbReference>
<evidence type="ECO:0000256" key="1">
    <source>
        <dbReference type="ARBA" id="ARBA00004651"/>
    </source>
</evidence>
<feature type="transmembrane region" description="Helical" evidence="7">
    <location>
        <begin position="81"/>
        <end position="100"/>
    </location>
</feature>
<dbReference type="InterPro" id="IPR037185">
    <property type="entry name" value="EmrE-like"/>
</dbReference>
<dbReference type="InterPro" id="IPR000390">
    <property type="entry name" value="Small_drug/metabolite_transptr"/>
</dbReference>
<evidence type="ECO:0000256" key="6">
    <source>
        <dbReference type="RuleBase" id="RU003942"/>
    </source>
</evidence>
<dbReference type="PANTHER" id="PTHR30561">
    <property type="entry name" value="SMR FAMILY PROTON-DEPENDENT DRUG EFFLUX TRANSPORTER SUGE"/>
    <property type="match status" value="1"/>
</dbReference>
<keyword evidence="4 7" id="KW-1133">Transmembrane helix</keyword>
<evidence type="ECO:0000313" key="9">
    <source>
        <dbReference type="Proteomes" id="UP000249746"/>
    </source>
</evidence>
<reference evidence="8 9" key="1">
    <citation type="submission" date="2017-03" db="EMBL/GenBank/DDBJ databases">
        <title>Genomic and clinical evidence uncovers the enterohepatic species Helicobacter valdiviensis as a potential human intestinal pathogen.</title>
        <authorList>
            <person name="Fresia P."/>
            <person name="Jara R."/>
            <person name="Sierra R."/>
            <person name="Ferres I."/>
            <person name="Greif G."/>
            <person name="Iraola G."/>
            <person name="Collado L."/>
        </authorList>
    </citation>
    <scope>NUCLEOTIDE SEQUENCE [LARGE SCALE GENOMIC DNA]</scope>
    <source>
        <strain evidence="8 9">WBE14</strain>
    </source>
</reference>
<evidence type="ECO:0000256" key="7">
    <source>
        <dbReference type="SAM" id="Phobius"/>
    </source>
</evidence>
<name>A0A2W6MV52_9HELI</name>
<sequence>MAWFLIIFGGLVEIFWVNGLKYSTTYVGYTFTILGICTSFVCMILATKKIEVSIAYSVFVGIGASGVVLGEILFFNAPFNYLQIALIVVLLICVIGLKLVSKESDKEDSKAISEISKTLNLDEIEEQIQAMQEQK</sequence>
<dbReference type="GO" id="GO:0005886">
    <property type="term" value="C:plasma membrane"/>
    <property type="evidence" value="ECO:0007669"/>
    <property type="project" value="UniProtKB-SubCell"/>
</dbReference>
<evidence type="ECO:0000256" key="2">
    <source>
        <dbReference type="ARBA" id="ARBA00022475"/>
    </source>
</evidence>
<dbReference type="InterPro" id="IPR045324">
    <property type="entry name" value="Small_multidrug_res"/>
</dbReference>
<dbReference type="GO" id="GO:0022857">
    <property type="term" value="F:transmembrane transporter activity"/>
    <property type="evidence" value="ECO:0007669"/>
    <property type="project" value="InterPro"/>
</dbReference>
<dbReference type="OrthoDB" id="2168659at2"/>
<dbReference type="AlphaFoldDB" id="A0A2W6MV52"/>
<feature type="transmembrane region" description="Helical" evidence="7">
    <location>
        <begin position="29"/>
        <end position="47"/>
    </location>
</feature>
<keyword evidence="2" id="KW-1003">Cell membrane</keyword>
<evidence type="ECO:0000256" key="3">
    <source>
        <dbReference type="ARBA" id="ARBA00022692"/>
    </source>
</evidence>
<dbReference type="Pfam" id="PF00893">
    <property type="entry name" value="Multi_Drug_Res"/>
    <property type="match status" value="1"/>
</dbReference>
<keyword evidence="9" id="KW-1185">Reference proteome</keyword>
<evidence type="ECO:0000313" key="8">
    <source>
        <dbReference type="EMBL" id="PZT47799.1"/>
    </source>
</evidence>
<keyword evidence="3 6" id="KW-0812">Transmembrane</keyword>
<comment type="subcellular location">
    <subcellularLocation>
        <location evidence="1 6">Cell membrane</location>
        <topology evidence="1 6">Multi-pass membrane protein</topology>
    </subcellularLocation>
</comment>
<comment type="similarity">
    <text evidence="6">Belongs to the drug/metabolite transporter (DMT) superfamily. Small multidrug resistance (SMR) (TC 2.A.7.1) family.</text>
</comment>
<gene>
    <name evidence="8" type="ORF">B6S12_07265</name>
</gene>
<dbReference type="Gene3D" id="1.10.3730.20">
    <property type="match status" value="1"/>
</dbReference>
<evidence type="ECO:0000256" key="5">
    <source>
        <dbReference type="ARBA" id="ARBA00023136"/>
    </source>
</evidence>
<dbReference type="EMBL" id="NBIU01000021">
    <property type="protein sequence ID" value="PZT47799.1"/>
    <property type="molecule type" value="Genomic_DNA"/>
</dbReference>
<comment type="caution">
    <text evidence="8">The sequence shown here is derived from an EMBL/GenBank/DDBJ whole genome shotgun (WGS) entry which is preliminary data.</text>
</comment>
<keyword evidence="5 7" id="KW-0472">Membrane</keyword>
<feature type="transmembrane region" description="Helical" evidence="7">
    <location>
        <begin position="54"/>
        <end position="75"/>
    </location>
</feature>
<organism evidence="8 9">
    <name type="scientific">Helicobacter valdiviensis</name>
    <dbReference type="NCBI Taxonomy" id="1458358"/>
    <lineage>
        <taxon>Bacteria</taxon>
        <taxon>Pseudomonadati</taxon>
        <taxon>Campylobacterota</taxon>
        <taxon>Epsilonproteobacteria</taxon>
        <taxon>Campylobacterales</taxon>
        <taxon>Helicobacteraceae</taxon>
        <taxon>Helicobacter</taxon>
    </lineage>
</organism>
<dbReference type="PANTHER" id="PTHR30561:SF7">
    <property type="entry name" value="GUANIDINIUM EFFLUX SYSTEM SUBUNIT GDNC-RELATED"/>
    <property type="match status" value="1"/>
</dbReference>